<name>A0ABV8UJJ8_9PROT</name>
<dbReference type="PANTHER" id="PTHR16263">
    <property type="entry name" value="TETRATRICOPEPTIDE REPEAT PROTEIN 38"/>
    <property type="match status" value="1"/>
</dbReference>
<keyword evidence="4" id="KW-0802">TPR repeat</keyword>
<evidence type="ECO:0000256" key="2">
    <source>
        <dbReference type="ARBA" id="ARBA00019992"/>
    </source>
</evidence>
<dbReference type="Proteomes" id="UP001595799">
    <property type="component" value="Unassembled WGS sequence"/>
</dbReference>
<dbReference type="RefSeq" id="WP_382421139.1">
    <property type="nucleotide sequence ID" value="NZ_JBHSCW010000002.1"/>
</dbReference>
<evidence type="ECO:0000313" key="5">
    <source>
        <dbReference type="EMBL" id="MFC4350800.1"/>
    </source>
</evidence>
<reference evidence="6" key="1">
    <citation type="journal article" date="2019" name="Int. J. Syst. Evol. Microbiol.">
        <title>The Global Catalogue of Microorganisms (GCM) 10K type strain sequencing project: providing services to taxonomists for standard genome sequencing and annotation.</title>
        <authorList>
            <consortium name="The Broad Institute Genomics Platform"/>
            <consortium name="The Broad Institute Genome Sequencing Center for Infectious Disease"/>
            <person name="Wu L."/>
            <person name="Ma J."/>
        </authorList>
    </citation>
    <scope>NUCLEOTIDE SEQUENCE [LARGE SCALE GENOMIC DNA]</scope>
    <source>
        <strain evidence="6">CECT 8472</strain>
    </source>
</reference>
<comment type="caution">
    <text evidence="5">The sequence shown here is derived from an EMBL/GenBank/DDBJ whole genome shotgun (WGS) entry which is preliminary data.</text>
</comment>
<accession>A0ABV8UJJ8</accession>
<dbReference type="InterPro" id="IPR011990">
    <property type="entry name" value="TPR-like_helical_dom_sf"/>
</dbReference>
<dbReference type="PANTHER" id="PTHR16263:SF4">
    <property type="entry name" value="TETRATRICOPEPTIDE REPEAT PROTEIN 38"/>
    <property type="match status" value="1"/>
</dbReference>
<dbReference type="InterPro" id="IPR033891">
    <property type="entry name" value="TTC38"/>
</dbReference>
<dbReference type="Gene3D" id="1.25.40.10">
    <property type="entry name" value="Tetratricopeptide repeat domain"/>
    <property type="match status" value="1"/>
</dbReference>
<evidence type="ECO:0000256" key="3">
    <source>
        <dbReference type="ARBA" id="ARBA00022737"/>
    </source>
</evidence>
<dbReference type="CDD" id="cd05804">
    <property type="entry name" value="StaR_like"/>
    <property type="match status" value="1"/>
</dbReference>
<organism evidence="5 6">
    <name type="scientific">Fodinicurvata halophila</name>
    <dbReference type="NCBI Taxonomy" id="1419723"/>
    <lineage>
        <taxon>Bacteria</taxon>
        <taxon>Pseudomonadati</taxon>
        <taxon>Pseudomonadota</taxon>
        <taxon>Alphaproteobacteria</taxon>
        <taxon>Rhodospirillales</taxon>
        <taxon>Rhodovibrionaceae</taxon>
        <taxon>Fodinicurvata</taxon>
    </lineage>
</organism>
<proteinExistence type="inferred from homology"/>
<gene>
    <name evidence="5" type="ORF">ACFOW6_04500</name>
</gene>
<keyword evidence="3" id="KW-0677">Repeat</keyword>
<evidence type="ECO:0000313" key="6">
    <source>
        <dbReference type="Proteomes" id="UP001595799"/>
    </source>
</evidence>
<comment type="similarity">
    <text evidence="1">Belongs to the TTC38 family.</text>
</comment>
<dbReference type="SUPFAM" id="SSF48452">
    <property type="entry name" value="TPR-like"/>
    <property type="match status" value="1"/>
</dbReference>
<keyword evidence="6" id="KW-1185">Reference proteome</keyword>
<sequence length="387" mass="42975">MKAWLYLLGTEPAGLPVARDSLKAAEGLPATAREKAHLKAAGLLAEGKWHASGRVLEDLVHDYPHDLLALQSGHLVDFYTGNSRMLRDRIARVLPAWDGQQTGYHGVLGMLAFGLEETADYARAEAYGRRALELERRDAWAQHAVAHVMEMQNRYDDGIAWMTADTEAWSQDNFFAVHNWWHLSLFHLEQEDIDRVLELYDGPIAGSGSTVLLELVDASALLWRLHLRGLNLGGRWTALAEVWAPLIKTSDYAFNDVHAAMAFVGAGRADLMDDLLDMQTAALESEADNALFTRAVGRPLCLALKAFGERDYTSVLRLLRPVRNQAARFGGSHAQRDIIDLTMIEAALRGGEDTLAKALIAERAFLRPDSPLTALFRQRSETLRQAA</sequence>
<evidence type="ECO:0000256" key="4">
    <source>
        <dbReference type="ARBA" id="ARBA00022803"/>
    </source>
</evidence>
<protein>
    <recommendedName>
        <fullName evidence="2">Tetratricopeptide repeat protein 38</fullName>
    </recommendedName>
</protein>
<evidence type="ECO:0000256" key="1">
    <source>
        <dbReference type="ARBA" id="ARBA00005857"/>
    </source>
</evidence>
<dbReference type="EMBL" id="JBHSCW010000002">
    <property type="protein sequence ID" value="MFC4350800.1"/>
    <property type="molecule type" value="Genomic_DNA"/>
</dbReference>